<reference evidence="3 4" key="1">
    <citation type="submission" date="2021-04" db="EMBL/GenBank/DDBJ databases">
        <title>Ruania sp. nov., isolated from sandy soil of mangrove forest.</title>
        <authorList>
            <person name="Ge X."/>
            <person name="Huang R."/>
            <person name="Liu W."/>
        </authorList>
    </citation>
    <scope>NUCLEOTIDE SEQUENCE [LARGE SCALE GENOMIC DNA]</scope>
    <source>
        <strain evidence="3 4">N2-46</strain>
    </source>
</reference>
<dbReference type="Pfam" id="PF01740">
    <property type="entry name" value="STAS"/>
    <property type="match status" value="1"/>
</dbReference>
<dbReference type="SUPFAM" id="SSF52091">
    <property type="entry name" value="SpoIIaa-like"/>
    <property type="match status" value="1"/>
</dbReference>
<evidence type="ECO:0000313" key="3">
    <source>
        <dbReference type="EMBL" id="MBZ2194813.1"/>
    </source>
</evidence>
<dbReference type="Proteomes" id="UP000826651">
    <property type="component" value="Unassembled WGS sequence"/>
</dbReference>
<gene>
    <name evidence="3" type="ORF">KCQ71_01510</name>
</gene>
<dbReference type="CDD" id="cd07043">
    <property type="entry name" value="STAS_anti-anti-sigma_factors"/>
    <property type="match status" value="1"/>
</dbReference>
<evidence type="ECO:0000313" key="4">
    <source>
        <dbReference type="Proteomes" id="UP000826651"/>
    </source>
</evidence>
<evidence type="ECO:0000256" key="1">
    <source>
        <dbReference type="SAM" id="MobiDB-lite"/>
    </source>
</evidence>
<organism evidence="3 4">
    <name type="scientific">Occultella gossypii</name>
    <dbReference type="NCBI Taxonomy" id="2800820"/>
    <lineage>
        <taxon>Bacteria</taxon>
        <taxon>Bacillati</taxon>
        <taxon>Actinomycetota</taxon>
        <taxon>Actinomycetes</taxon>
        <taxon>Micrococcales</taxon>
        <taxon>Ruaniaceae</taxon>
        <taxon>Occultella</taxon>
    </lineage>
</organism>
<keyword evidence="4" id="KW-1185">Reference proteome</keyword>
<accession>A0ABS7S6K3</accession>
<dbReference type="InterPro" id="IPR036513">
    <property type="entry name" value="STAS_dom_sf"/>
</dbReference>
<protein>
    <submittedName>
        <fullName evidence="3">STAS domain-containing protein</fullName>
    </submittedName>
</protein>
<dbReference type="InterPro" id="IPR002645">
    <property type="entry name" value="STAS_dom"/>
</dbReference>
<name>A0ABS7S6K3_9MICO</name>
<comment type="caution">
    <text evidence="3">The sequence shown here is derived from an EMBL/GenBank/DDBJ whole genome shotgun (WGS) entry which is preliminary data.</text>
</comment>
<evidence type="ECO:0000259" key="2">
    <source>
        <dbReference type="Pfam" id="PF01740"/>
    </source>
</evidence>
<feature type="region of interest" description="Disordered" evidence="1">
    <location>
        <begin position="93"/>
        <end position="118"/>
    </location>
</feature>
<feature type="domain" description="STAS" evidence="2">
    <location>
        <begin position="10"/>
        <end position="96"/>
    </location>
</feature>
<proteinExistence type="predicted"/>
<sequence length="149" mass="16109">MSLHVSEVATRLVFRGEVDIAMNNRLTCVVEQVLERGGQLEVHTREVTYMDSAVMAALALLATRLPGRVRMIDPPALVRFLLEATQLNELVDIVDTPPPTGTDTHGQDDRLGHDGGGSRAGHTMAEVLRARSTGCRCSACAACQADDRN</sequence>
<dbReference type="EMBL" id="JAGSHT010000002">
    <property type="protein sequence ID" value="MBZ2194813.1"/>
    <property type="molecule type" value="Genomic_DNA"/>
</dbReference>
<dbReference type="Gene3D" id="3.30.750.24">
    <property type="entry name" value="STAS domain"/>
    <property type="match status" value="1"/>
</dbReference>
<dbReference type="RefSeq" id="WP_223402094.1">
    <property type="nucleotide sequence ID" value="NZ_JAGSHT010000002.1"/>
</dbReference>